<accession>A0A9D4L5L7</accession>
<gene>
    <name evidence="1" type="ORF">DPMN_093377</name>
</gene>
<comment type="caution">
    <text evidence="1">The sequence shown here is derived from an EMBL/GenBank/DDBJ whole genome shotgun (WGS) entry which is preliminary data.</text>
</comment>
<name>A0A9D4L5L7_DREPO</name>
<dbReference type="Proteomes" id="UP000828390">
    <property type="component" value="Unassembled WGS sequence"/>
</dbReference>
<reference evidence="1" key="1">
    <citation type="journal article" date="2019" name="bioRxiv">
        <title>The Genome of the Zebra Mussel, Dreissena polymorpha: A Resource for Invasive Species Research.</title>
        <authorList>
            <person name="McCartney M.A."/>
            <person name="Auch B."/>
            <person name="Kono T."/>
            <person name="Mallez S."/>
            <person name="Zhang Y."/>
            <person name="Obille A."/>
            <person name="Becker A."/>
            <person name="Abrahante J.E."/>
            <person name="Garbe J."/>
            <person name="Badalamenti J.P."/>
            <person name="Herman A."/>
            <person name="Mangelson H."/>
            <person name="Liachko I."/>
            <person name="Sullivan S."/>
            <person name="Sone E.D."/>
            <person name="Koren S."/>
            <person name="Silverstein K.A.T."/>
            <person name="Beckman K.B."/>
            <person name="Gohl D.M."/>
        </authorList>
    </citation>
    <scope>NUCLEOTIDE SEQUENCE</scope>
    <source>
        <strain evidence="1">Duluth1</strain>
        <tissue evidence="1">Whole animal</tissue>
    </source>
</reference>
<reference evidence="1" key="2">
    <citation type="submission" date="2020-11" db="EMBL/GenBank/DDBJ databases">
        <authorList>
            <person name="McCartney M.A."/>
            <person name="Auch B."/>
            <person name="Kono T."/>
            <person name="Mallez S."/>
            <person name="Becker A."/>
            <person name="Gohl D.M."/>
            <person name="Silverstein K.A.T."/>
            <person name="Koren S."/>
            <person name="Bechman K.B."/>
            <person name="Herman A."/>
            <person name="Abrahante J.E."/>
            <person name="Garbe J."/>
        </authorList>
    </citation>
    <scope>NUCLEOTIDE SEQUENCE</scope>
    <source>
        <strain evidence="1">Duluth1</strain>
        <tissue evidence="1">Whole animal</tissue>
    </source>
</reference>
<dbReference type="AlphaFoldDB" id="A0A9D4L5L7"/>
<dbReference type="EMBL" id="JAIWYP010000003">
    <property type="protein sequence ID" value="KAH3850901.1"/>
    <property type="molecule type" value="Genomic_DNA"/>
</dbReference>
<sequence>MMKLEEVNPDVYQQYLDGFHCIIRSDRYWAGVNRSNNRTSVKIVENLRRLNKRTGYDRRTKSVVGYVNASKRRNEQCNTAILED</sequence>
<keyword evidence="2" id="KW-1185">Reference proteome</keyword>
<protein>
    <submittedName>
        <fullName evidence="1">Uncharacterized protein</fullName>
    </submittedName>
</protein>
<proteinExistence type="predicted"/>
<evidence type="ECO:0000313" key="1">
    <source>
        <dbReference type="EMBL" id="KAH3850901.1"/>
    </source>
</evidence>
<organism evidence="1 2">
    <name type="scientific">Dreissena polymorpha</name>
    <name type="common">Zebra mussel</name>
    <name type="synonym">Mytilus polymorpha</name>
    <dbReference type="NCBI Taxonomy" id="45954"/>
    <lineage>
        <taxon>Eukaryota</taxon>
        <taxon>Metazoa</taxon>
        <taxon>Spiralia</taxon>
        <taxon>Lophotrochozoa</taxon>
        <taxon>Mollusca</taxon>
        <taxon>Bivalvia</taxon>
        <taxon>Autobranchia</taxon>
        <taxon>Heteroconchia</taxon>
        <taxon>Euheterodonta</taxon>
        <taxon>Imparidentia</taxon>
        <taxon>Neoheterodontei</taxon>
        <taxon>Myida</taxon>
        <taxon>Dreissenoidea</taxon>
        <taxon>Dreissenidae</taxon>
        <taxon>Dreissena</taxon>
    </lineage>
</organism>
<evidence type="ECO:0000313" key="2">
    <source>
        <dbReference type="Proteomes" id="UP000828390"/>
    </source>
</evidence>